<sequence>MDQSPPIKLPSAFCVNTIDSSSVQIYITACLEFLTSPLVRSLLECHPNDVVIDGPEAEWLPWWDWAAGGNDIWKCLVPGYQVDPPHYCNIPQPLNEMLHKIDSLTLPRELDIKFNLQTPSLRGMSPKKAHEVSQMTSFVSYVLNGGAHNINHIVDVGAGQGYLSRALTQPPLSMDVLALDFSEVQIKGFERRTNNIAKAQEKQEKRKLRELRPIKSIERDLSKDNPHLHYVGSDDGQKRRGSLSHQAILINPASLQESVTQWLSQTSTSSPIPVMITALHACGSLTPDIFRFFVENSRIAPDRSWLLLQLDVTQYSYGSIDYDYGMLTRGLFLVDFPLSKAVADANDELGTQLHLSYNHRSLASQSPLQWANNCSSKKIADLAIRKVVYRALLGKLIFSQTDPKSRESVRSIKIGRLPDSTYATFGNFLSEVERKLERSIIRDFENDVDIPLKSQLEVVHTLRSRIGPVIESLILMDRYLYLVENLPGRTIRMNNLFEQNLGSGRNVVLSVLP</sequence>
<reference evidence="2" key="1">
    <citation type="submission" date="2021-10" db="EMBL/GenBank/DDBJ databases">
        <title>De novo Genome Assembly of Clathrus columnatus (Basidiomycota, Fungi) Using Illumina and Nanopore Sequence Data.</title>
        <authorList>
            <person name="Ogiso-Tanaka E."/>
            <person name="Itagaki H."/>
            <person name="Hosoya T."/>
            <person name="Hosaka K."/>
        </authorList>
    </citation>
    <scope>NUCLEOTIDE SEQUENCE</scope>
    <source>
        <strain evidence="2">MO-923</strain>
    </source>
</reference>
<dbReference type="EMBL" id="BPWL01000011">
    <property type="protein sequence ID" value="GJJ15632.1"/>
    <property type="molecule type" value="Genomic_DNA"/>
</dbReference>
<evidence type="ECO:0000259" key="1">
    <source>
        <dbReference type="Pfam" id="PF13679"/>
    </source>
</evidence>
<gene>
    <name evidence="2" type="ORF">Clacol_009910</name>
</gene>
<organism evidence="2 3">
    <name type="scientific">Clathrus columnatus</name>
    <dbReference type="NCBI Taxonomy" id="1419009"/>
    <lineage>
        <taxon>Eukaryota</taxon>
        <taxon>Fungi</taxon>
        <taxon>Dikarya</taxon>
        <taxon>Basidiomycota</taxon>
        <taxon>Agaricomycotina</taxon>
        <taxon>Agaricomycetes</taxon>
        <taxon>Phallomycetidae</taxon>
        <taxon>Phallales</taxon>
        <taxon>Clathraceae</taxon>
        <taxon>Clathrus</taxon>
    </lineage>
</organism>
<evidence type="ECO:0000313" key="2">
    <source>
        <dbReference type="EMBL" id="GJJ15632.1"/>
    </source>
</evidence>
<accession>A0AAV5ALT2</accession>
<protein>
    <recommendedName>
        <fullName evidence="1">Methyltransferase domain-containing protein</fullName>
    </recommendedName>
</protein>
<dbReference type="PANTHER" id="PTHR12496:SF0">
    <property type="entry name" value="METHYLTRANSFERASE DOMAIN-CONTAINING PROTEIN"/>
    <property type="match status" value="1"/>
</dbReference>
<dbReference type="SUPFAM" id="SSF53335">
    <property type="entry name" value="S-adenosyl-L-methionine-dependent methyltransferases"/>
    <property type="match status" value="1"/>
</dbReference>
<keyword evidence="3" id="KW-1185">Reference proteome</keyword>
<proteinExistence type="predicted"/>
<dbReference type="InterPro" id="IPR025714">
    <property type="entry name" value="Methyltranfer_dom"/>
</dbReference>
<feature type="domain" description="Methyltransferase" evidence="1">
    <location>
        <begin position="127"/>
        <end position="296"/>
    </location>
</feature>
<dbReference type="InterPro" id="IPR052220">
    <property type="entry name" value="METTL25"/>
</dbReference>
<evidence type="ECO:0000313" key="3">
    <source>
        <dbReference type="Proteomes" id="UP001050691"/>
    </source>
</evidence>
<dbReference type="InterPro" id="IPR029063">
    <property type="entry name" value="SAM-dependent_MTases_sf"/>
</dbReference>
<dbReference type="AlphaFoldDB" id="A0AAV5ALT2"/>
<dbReference type="Proteomes" id="UP001050691">
    <property type="component" value="Unassembled WGS sequence"/>
</dbReference>
<comment type="caution">
    <text evidence="2">The sequence shown here is derived from an EMBL/GenBank/DDBJ whole genome shotgun (WGS) entry which is preliminary data.</text>
</comment>
<name>A0AAV5ALT2_9AGAM</name>
<dbReference type="Pfam" id="PF13679">
    <property type="entry name" value="Methyltransf_32"/>
    <property type="match status" value="1"/>
</dbReference>
<dbReference type="Gene3D" id="3.40.50.150">
    <property type="entry name" value="Vaccinia Virus protein VP39"/>
    <property type="match status" value="1"/>
</dbReference>
<dbReference type="PANTHER" id="PTHR12496">
    <property type="entry name" value="CGI-41 METHYLTRANSFERASE"/>
    <property type="match status" value="1"/>
</dbReference>